<dbReference type="SUPFAM" id="SSF103473">
    <property type="entry name" value="MFS general substrate transporter"/>
    <property type="match status" value="1"/>
</dbReference>
<feature type="transmembrane region" description="Helical" evidence="6">
    <location>
        <begin position="252"/>
        <end position="270"/>
    </location>
</feature>
<comment type="subcellular location">
    <subcellularLocation>
        <location evidence="1">Membrane</location>
        <topology evidence="1">Multi-pass membrane protein</topology>
    </subcellularLocation>
</comment>
<dbReference type="RefSeq" id="XP_006691919.1">
    <property type="nucleotide sequence ID" value="XM_006691856.1"/>
</dbReference>
<dbReference type="HOGENOM" id="CLU_844681_0_0_1"/>
<reference evidence="7 8" key="1">
    <citation type="journal article" date="2011" name="Cell">
        <title>Insight into structure and assembly of the nuclear pore complex by utilizing the genome of a eukaryotic thermophile.</title>
        <authorList>
            <person name="Amlacher S."/>
            <person name="Sarges P."/>
            <person name="Flemming D."/>
            <person name="van Noort V."/>
            <person name="Kunze R."/>
            <person name="Devos D.P."/>
            <person name="Arumugam M."/>
            <person name="Bork P."/>
            <person name="Hurt E."/>
        </authorList>
    </citation>
    <scope>NUCLEOTIDE SEQUENCE [LARGE SCALE GENOMIC DNA]</scope>
    <source>
        <strain evidence="8">DSM 1495 / CBS 144.50 / IMI 039719</strain>
    </source>
</reference>
<evidence type="ECO:0000313" key="7">
    <source>
        <dbReference type="EMBL" id="EGS22927.1"/>
    </source>
</evidence>
<dbReference type="AlphaFoldDB" id="G0S1L7"/>
<evidence type="ECO:0000256" key="1">
    <source>
        <dbReference type="ARBA" id="ARBA00004141"/>
    </source>
</evidence>
<gene>
    <name evidence="7" type="ORF">CTHT_0014050</name>
</gene>
<evidence type="ECO:0000313" key="8">
    <source>
        <dbReference type="Proteomes" id="UP000008066"/>
    </source>
</evidence>
<keyword evidence="4 6" id="KW-0472">Membrane</keyword>
<dbReference type="Proteomes" id="UP000008066">
    <property type="component" value="Unassembled WGS sequence"/>
</dbReference>
<keyword evidence="3 6" id="KW-1133">Transmembrane helix</keyword>
<feature type="region of interest" description="Disordered" evidence="5">
    <location>
        <begin position="294"/>
        <end position="329"/>
    </location>
</feature>
<dbReference type="GO" id="GO:0022857">
    <property type="term" value="F:transmembrane transporter activity"/>
    <property type="evidence" value="ECO:0007669"/>
    <property type="project" value="TreeGrafter"/>
</dbReference>
<dbReference type="OrthoDB" id="440553at2759"/>
<feature type="transmembrane region" description="Helical" evidence="6">
    <location>
        <begin position="76"/>
        <end position="99"/>
    </location>
</feature>
<feature type="transmembrane region" description="Helical" evidence="6">
    <location>
        <begin position="111"/>
        <end position="129"/>
    </location>
</feature>
<dbReference type="GeneID" id="18255443"/>
<proteinExistence type="predicted"/>
<keyword evidence="8" id="KW-1185">Reference proteome</keyword>
<feature type="transmembrane region" description="Helical" evidence="6">
    <location>
        <begin position="36"/>
        <end position="64"/>
    </location>
</feature>
<name>G0S1L7_CHATD</name>
<dbReference type="PANTHER" id="PTHR23501">
    <property type="entry name" value="MAJOR FACILITATOR SUPERFAMILY"/>
    <property type="match status" value="1"/>
</dbReference>
<evidence type="ECO:0000256" key="4">
    <source>
        <dbReference type="ARBA" id="ARBA00023136"/>
    </source>
</evidence>
<dbReference type="GO" id="GO:0005886">
    <property type="term" value="C:plasma membrane"/>
    <property type="evidence" value="ECO:0007669"/>
    <property type="project" value="TreeGrafter"/>
</dbReference>
<evidence type="ECO:0000256" key="3">
    <source>
        <dbReference type="ARBA" id="ARBA00022989"/>
    </source>
</evidence>
<dbReference type="OMA" id="LLWERPP"/>
<evidence type="ECO:0000256" key="5">
    <source>
        <dbReference type="SAM" id="MobiDB-lite"/>
    </source>
</evidence>
<organism evidence="8">
    <name type="scientific">Chaetomium thermophilum (strain DSM 1495 / CBS 144.50 / IMI 039719)</name>
    <name type="common">Thermochaetoides thermophila</name>
    <dbReference type="NCBI Taxonomy" id="759272"/>
    <lineage>
        <taxon>Eukaryota</taxon>
        <taxon>Fungi</taxon>
        <taxon>Dikarya</taxon>
        <taxon>Ascomycota</taxon>
        <taxon>Pezizomycotina</taxon>
        <taxon>Sordariomycetes</taxon>
        <taxon>Sordariomycetidae</taxon>
        <taxon>Sordariales</taxon>
        <taxon>Chaetomiaceae</taxon>
        <taxon>Thermochaetoides</taxon>
    </lineage>
</organism>
<protein>
    <submittedName>
        <fullName evidence="7">Putative multidrug transporter protein</fullName>
    </submittedName>
</protein>
<dbReference type="KEGG" id="cthr:CTHT_0014050"/>
<dbReference type="InterPro" id="IPR036259">
    <property type="entry name" value="MFS_trans_sf"/>
</dbReference>
<dbReference type="EMBL" id="GL988039">
    <property type="protein sequence ID" value="EGS22927.1"/>
    <property type="molecule type" value="Genomic_DNA"/>
</dbReference>
<feature type="compositionally biased region" description="Basic and acidic residues" evidence="5">
    <location>
        <begin position="294"/>
        <end position="315"/>
    </location>
</feature>
<keyword evidence="2 6" id="KW-0812">Transmembrane</keyword>
<accession>G0S1L7</accession>
<dbReference type="eggNOG" id="KOG0254">
    <property type="taxonomic scope" value="Eukaryota"/>
</dbReference>
<evidence type="ECO:0000256" key="6">
    <source>
        <dbReference type="SAM" id="Phobius"/>
    </source>
</evidence>
<evidence type="ECO:0000256" key="2">
    <source>
        <dbReference type="ARBA" id="ARBA00022692"/>
    </source>
</evidence>
<sequence>MGELIAGRAVQGIGGSGLYSLAQVCLLEQGPSRPEAVGALVGITLSISVTLLSGFVYIALVIKIPEQLQLIHGDNALWAGVHLLPMLGACAFGSFLGGALSKQSNLTSQTLVAGNVLQVAGLAAILGLSHRSDDGALGLHLLLGLTALYGLGVGLTFAACTMIAAIEACEGDLAAAQGAVAQARVFGGALGLATCTILFSERLQRELGSNGSLLGREELAQVLRNLMAVLNLPDGVRHEVLTVYLNAFEQQIMIMTVVAVVALVLSLGTYRRSGPRQVIGVMVRHQELAAARTRGGDDSWRRGVKGSDGRMRGEAETSPLSSIRPFIRQ</sequence>
<dbReference type="PANTHER" id="PTHR23501:SF43">
    <property type="entry name" value="MULTIDRUG TRANSPORTER, PUTATIVE (AFU_ORTHOLOGUE AFUA_6G03040)-RELATED"/>
    <property type="match status" value="1"/>
</dbReference>
<feature type="transmembrane region" description="Helical" evidence="6">
    <location>
        <begin position="141"/>
        <end position="166"/>
    </location>
</feature>